<keyword evidence="3" id="KW-0677">Repeat</keyword>
<dbReference type="GO" id="GO:0008270">
    <property type="term" value="F:zinc ion binding"/>
    <property type="evidence" value="ECO:0007669"/>
    <property type="project" value="UniProtKB-KW"/>
</dbReference>
<dbReference type="Gene3D" id="3.30.160.60">
    <property type="entry name" value="Classic Zinc Finger"/>
    <property type="match status" value="3"/>
</dbReference>
<dbReference type="GO" id="GO:0000981">
    <property type="term" value="F:DNA-binding transcription factor activity, RNA polymerase II-specific"/>
    <property type="evidence" value="ECO:0007669"/>
    <property type="project" value="TreeGrafter"/>
</dbReference>
<feature type="region of interest" description="Disordered" evidence="7">
    <location>
        <begin position="16"/>
        <end position="62"/>
    </location>
</feature>
<comment type="caution">
    <text evidence="9">The sequence shown here is derived from an EMBL/GenBank/DDBJ whole genome shotgun (WGS) entry which is preliminary data.</text>
</comment>
<evidence type="ECO:0000256" key="2">
    <source>
        <dbReference type="ARBA" id="ARBA00022723"/>
    </source>
</evidence>
<dbReference type="PANTHER" id="PTHR23235:SF178">
    <property type="entry name" value="C2H2-TYPE DOMAIN-CONTAINING PROTEIN-RELATED"/>
    <property type="match status" value="1"/>
</dbReference>
<dbReference type="FunFam" id="3.30.160.60:FF:000202">
    <property type="entry name" value="Zinc finger protein 574"/>
    <property type="match status" value="1"/>
</dbReference>
<protein>
    <recommendedName>
        <fullName evidence="8">C2H2-type domain-containing protein</fullName>
    </recommendedName>
</protein>
<evidence type="ECO:0000256" key="4">
    <source>
        <dbReference type="ARBA" id="ARBA00022771"/>
    </source>
</evidence>
<dbReference type="Proteomes" id="UP000237246">
    <property type="component" value="Unassembled WGS sequence"/>
</dbReference>
<evidence type="ECO:0000313" key="9">
    <source>
        <dbReference type="EMBL" id="POI19441.1"/>
    </source>
</evidence>
<organism evidence="9 10">
    <name type="scientific">Bambusicola thoracicus</name>
    <name type="common">Chinese bamboo-partridge</name>
    <name type="synonym">Perdix thoracica</name>
    <dbReference type="NCBI Taxonomy" id="9083"/>
    <lineage>
        <taxon>Eukaryota</taxon>
        <taxon>Metazoa</taxon>
        <taxon>Chordata</taxon>
        <taxon>Craniata</taxon>
        <taxon>Vertebrata</taxon>
        <taxon>Euteleostomi</taxon>
        <taxon>Archelosauria</taxon>
        <taxon>Archosauria</taxon>
        <taxon>Dinosauria</taxon>
        <taxon>Saurischia</taxon>
        <taxon>Theropoda</taxon>
        <taxon>Coelurosauria</taxon>
        <taxon>Aves</taxon>
        <taxon>Neognathae</taxon>
        <taxon>Galloanserae</taxon>
        <taxon>Galliformes</taxon>
        <taxon>Phasianidae</taxon>
        <taxon>Perdicinae</taxon>
        <taxon>Bambusicola</taxon>
    </lineage>
</organism>
<dbReference type="InterPro" id="IPR036236">
    <property type="entry name" value="Znf_C2H2_sf"/>
</dbReference>
<evidence type="ECO:0000256" key="7">
    <source>
        <dbReference type="SAM" id="MobiDB-lite"/>
    </source>
</evidence>
<dbReference type="OrthoDB" id="9120453at2759"/>
<reference evidence="9 10" key="1">
    <citation type="submission" date="2018-01" db="EMBL/GenBank/DDBJ databases">
        <title>Comparison of the Chinese Bamboo Partridge and Red Junglefowl genome sequences highlights the importance of demography in genome evolution.</title>
        <authorList>
            <person name="Tiley G.P."/>
            <person name="Kimball R.T."/>
            <person name="Braun E.L."/>
            <person name="Burleigh J.G."/>
        </authorList>
    </citation>
    <scope>NUCLEOTIDE SEQUENCE [LARGE SCALE GENOMIC DNA]</scope>
    <source>
        <strain evidence="9">RTK389</strain>
        <tissue evidence="9">Blood</tissue>
    </source>
</reference>
<proteinExistence type="inferred from homology"/>
<dbReference type="InterPro" id="IPR013087">
    <property type="entry name" value="Znf_C2H2_type"/>
</dbReference>
<keyword evidence="4 6" id="KW-0863">Zinc-finger</keyword>
<dbReference type="SMART" id="SM00355">
    <property type="entry name" value="ZnF_C2H2"/>
    <property type="match status" value="3"/>
</dbReference>
<keyword evidence="2" id="KW-0479">Metal-binding</keyword>
<feature type="compositionally biased region" description="Basic and acidic residues" evidence="7">
    <location>
        <begin position="36"/>
        <end position="51"/>
    </location>
</feature>
<dbReference type="Pfam" id="PF00096">
    <property type="entry name" value="zf-C2H2"/>
    <property type="match status" value="2"/>
</dbReference>
<feature type="domain" description="C2H2-type" evidence="8">
    <location>
        <begin position="90"/>
        <end position="119"/>
    </location>
</feature>
<dbReference type="EMBL" id="PPHD01101529">
    <property type="protein sequence ID" value="POI19441.1"/>
    <property type="molecule type" value="Genomic_DNA"/>
</dbReference>
<accession>A0A2P4S5P5</accession>
<keyword evidence="10" id="KW-1185">Reference proteome</keyword>
<evidence type="ECO:0000256" key="6">
    <source>
        <dbReference type="PROSITE-ProRule" id="PRU00042"/>
    </source>
</evidence>
<dbReference type="PANTHER" id="PTHR23235">
    <property type="entry name" value="KRUEPPEL-LIKE TRANSCRIPTION FACTOR"/>
    <property type="match status" value="1"/>
</dbReference>
<feature type="compositionally biased region" description="Polar residues" evidence="7">
    <location>
        <begin position="19"/>
        <end position="30"/>
    </location>
</feature>
<dbReference type="FunFam" id="3.30.160.60:FF:000383">
    <property type="entry name" value="Uncharacterized protein"/>
    <property type="match status" value="1"/>
</dbReference>
<dbReference type="PROSITE" id="PS00028">
    <property type="entry name" value="ZINC_FINGER_C2H2_1"/>
    <property type="match status" value="3"/>
</dbReference>
<gene>
    <name evidence="9" type="ORF">CIB84_016814</name>
</gene>
<dbReference type="SUPFAM" id="SSF57667">
    <property type="entry name" value="beta-beta-alpha zinc fingers"/>
    <property type="match status" value="2"/>
</dbReference>
<feature type="non-terminal residue" evidence="9">
    <location>
        <position position="198"/>
    </location>
</feature>
<feature type="compositionally biased region" description="Basic residues" evidence="7">
    <location>
        <begin position="52"/>
        <end position="62"/>
    </location>
</feature>
<dbReference type="AlphaFoldDB" id="A0A2P4S5P5"/>
<evidence type="ECO:0000256" key="5">
    <source>
        <dbReference type="ARBA" id="ARBA00022833"/>
    </source>
</evidence>
<evidence type="ECO:0000259" key="8">
    <source>
        <dbReference type="PROSITE" id="PS50157"/>
    </source>
</evidence>
<feature type="domain" description="C2H2-type" evidence="8">
    <location>
        <begin position="174"/>
        <end position="198"/>
    </location>
</feature>
<dbReference type="PROSITE" id="PS50157">
    <property type="entry name" value="ZINC_FINGER_C2H2_2"/>
    <property type="match status" value="3"/>
</dbReference>
<keyword evidence="5" id="KW-0862">Zinc</keyword>
<dbReference type="GO" id="GO:0000978">
    <property type="term" value="F:RNA polymerase II cis-regulatory region sequence-specific DNA binding"/>
    <property type="evidence" value="ECO:0007669"/>
    <property type="project" value="TreeGrafter"/>
</dbReference>
<evidence type="ECO:0000256" key="3">
    <source>
        <dbReference type="ARBA" id="ARBA00022737"/>
    </source>
</evidence>
<evidence type="ECO:0000313" key="10">
    <source>
        <dbReference type="Proteomes" id="UP000237246"/>
    </source>
</evidence>
<sequence length="198" mass="22230">MAGELSAGDGITTIKEDLQSSGMAQRQCVSISVGKTRKDVQGSTEQEEHVKKPLGNRPGKRARKCLDCSTGQKQCKDSMSKEVGHKKSQNPCDGSECDKSYIKSCNLHIHQWTHTSERPDKCPEGEKNFSSERHSHQCTHSEDRPYKCQQCGKSFKSSSKLLSHQHIHTGERPFKCPECGKSFKSRSDLIYHQRIHTG</sequence>
<feature type="domain" description="C2H2-type" evidence="8">
    <location>
        <begin position="146"/>
        <end position="173"/>
    </location>
</feature>
<comment type="similarity">
    <text evidence="1">Belongs to the krueppel C2H2-type zinc-finger protein family.</text>
</comment>
<dbReference type="GO" id="GO:0032502">
    <property type="term" value="P:developmental process"/>
    <property type="evidence" value="ECO:0007669"/>
    <property type="project" value="UniProtKB-ARBA"/>
</dbReference>
<name>A0A2P4S5P5_BAMTH</name>
<evidence type="ECO:0000256" key="1">
    <source>
        <dbReference type="ARBA" id="ARBA00006991"/>
    </source>
</evidence>